<name>A0A9W6QJH8_9PSEU</name>
<evidence type="ECO:0000313" key="3">
    <source>
        <dbReference type="Proteomes" id="UP001165042"/>
    </source>
</evidence>
<protein>
    <submittedName>
        <fullName evidence="2">Uncharacterized protein</fullName>
    </submittedName>
</protein>
<accession>A0A9W6QJH8</accession>
<sequence>MKIMKRWSKRVPRPLEHRVRELGKRVLPDIAVDKLRAKIATNVNNIKAKAATSPEVDPAPSIIAYILAHKAEWVLRAKSEHNEYLTEIGGVEAEAKALVEYCRIRWEDQRDLLDDLDAAVAHALERVTDPDTPYHEPIRRSERTGGTR</sequence>
<keyword evidence="3" id="KW-1185">Reference proteome</keyword>
<reference evidence="2" key="1">
    <citation type="submission" date="2023-02" db="EMBL/GenBank/DDBJ databases">
        <title>Actinokineospora globicatena NBRC 15670.</title>
        <authorList>
            <person name="Ichikawa N."/>
            <person name="Sato H."/>
            <person name="Tonouchi N."/>
        </authorList>
    </citation>
    <scope>NUCLEOTIDE SEQUENCE</scope>
    <source>
        <strain evidence="2">NBRC 15670</strain>
    </source>
</reference>
<dbReference type="RefSeq" id="WP_285609770.1">
    <property type="nucleotide sequence ID" value="NZ_BSSD01000002.1"/>
</dbReference>
<evidence type="ECO:0000256" key="1">
    <source>
        <dbReference type="SAM" id="MobiDB-lite"/>
    </source>
</evidence>
<dbReference type="AlphaFoldDB" id="A0A9W6QJH8"/>
<organism evidence="2 3">
    <name type="scientific">Actinokineospora globicatena</name>
    <dbReference type="NCBI Taxonomy" id="103729"/>
    <lineage>
        <taxon>Bacteria</taxon>
        <taxon>Bacillati</taxon>
        <taxon>Actinomycetota</taxon>
        <taxon>Actinomycetes</taxon>
        <taxon>Pseudonocardiales</taxon>
        <taxon>Pseudonocardiaceae</taxon>
        <taxon>Actinokineospora</taxon>
    </lineage>
</organism>
<comment type="caution">
    <text evidence="2">The sequence shown here is derived from an EMBL/GenBank/DDBJ whole genome shotgun (WGS) entry which is preliminary data.</text>
</comment>
<dbReference type="Proteomes" id="UP001165042">
    <property type="component" value="Unassembled WGS sequence"/>
</dbReference>
<feature type="region of interest" description="Disordered" evidence="1">
    <location>
        <begin position="127"/>
        <end position="148"/>
    </location>
</feature>
<dbReference type="EMBL" id="BSSD01000002">
    <property type="protein sequence ID" value="GLW91196.1"/>
    <property type="molecule type" value="Genomic_DNA"/>
</dbReference>
<proteinExistence type="predicted"/>
<gene>
    <name evidence="2" type="ORF">Aglo03_20120</name>
</gene>
<evidence type="ECO:0000313" key="2">
    <source>
        <dbReference type="EMBL" id="GLW91196.1"/>
    </source>
</evidence>